<dbReference type="InterPro" id="IPR037219">
    <property type="entry name" value="Peptidase_M41-like"/>
</dbReference>
<dbReference type="InterPro" id="IPR005936">
    <property type="entry name" value="FtsH"/>
</dbReference>
<evidence type="ECO:0000256" key="3">
    <source>
        <dbReference type="ARBA" id="ARBA00022670"/>
    </source>
</evidence>
<keyword evidence="14" id="KW-1003">Cell membrane</keyword>
<dbReference type="FunFam" id="1.10.8.60:FF:000001">
    <property type="entry name" value="ATP-dependent zinc metalloprotease FtsH"/>
    <property type="match status" value="1"/>
</dbReference>
<keyword evidence="3 14" id="KW-0645">Protease</keyword>
<evidence type="ECO:0000313" key="18">
    <source>
        <dbReference type="EMBL" id="QDU85499.1"/>
    </source>
</evidence>
<evidence type="ECO:0000256" key="11">
    <source>
        <dbReference type="ARBA" id="ARBA00023049"/>
    </source>
</evidence>
<dbReference type="FunFam" id="1.20.58.760:FF:000001">
    <property type="entry name" value="ATP-dependent zinc metalloprotease FtsH"/>
    <property type="match status" value="1"/>
</dbReference>
<feature type="binding site" evidence="14">
    <location>
        <position position="592"/>
    </location>
    <ligand>
        <name>Zn(2+)</name>
        <dbReference type="ChEBI" id="CHEBI:29105"/>
        <note>catalytic</note>
    </ligand>
</feature>
<evidence type="ECO:0000256" key="9">
    <source>
        <dbReference type="ARBA" id="ARBA00022840"/>
    </source>
</evidence>
<dbReference type="FunFam" id="3.40.50.300:FF:000001">
    <property type="entry name" value="ATP-dependent zinc metalloprotease FtsH"/>
    <property type="match status" value="1"/>
</dbReference>
<dbReference type="InterPro" id="IPR003960">
    <property type="entry name" value="ATPase_AAA_CS"/>
</dbReference>
<keyword evidence="5 14" id="KW-0479">Metal-binding</keyword>
<dbReference type="Gene3D" id="3.40.50.300">
    <property type="entry name" value="P-loop containing nucleotide triphosphate hydrolases"/>
    <property type="match status" value="1"/>
</dbReference>
<evidence type="ECO:0000259" key="17">
    <source>
        <dbReference type="SMART" id="SM00382"/>
    </source>
</evidence>
<evidence type="ECO:0000256" key="5">
    <source>
        <dbReference type="ARBA" id="ARBA00022723"/>
    </source>
</evidence>
<feature type="domain" description="AAA+ ATPase" evidence="17">
    <location>
        <begin position="362"/>
        <end position="501"/>
    </location>
</feature>
<keyword evidence="11 14" id="KW-0482">Metalloprotease</keyword>
<keyword evidence="6 14" id="KW-0547">Nucleotide-binding</keyword>
<keyword evidence="19" id="KW-1185">Reference proteome</keyword>
<comment type="similarity">
    <text evidence="15">Belongs to the AAA ATPase family.</text>
</comment>
<feature type="compositionally biased region" description="Basic and acidic residues" evidence="16">
    <location>
        <begin position="151"/>
        <end position="171"/>
    </location>
</feature>
<dbReference type="SUPFAM" id="SSF140990">
    <property type="entry name" value="FtsH protease domain-like"/>
    <property type="match status" value="1"/>
</dbReference>
<evidence type="ECO:0000256" key="7">
    <source>
        <dbReference type="ARBA" id="ARBA00022801"/>
    </source>
</evidence>
<dbReference type="CDD" id="cd19501">
    <property type="entry name" value="RecA-like_FtsH"/>
    <property type="match status" value="1"/>
</dbReference>
<keyword evidence="12 14" id="KW-0472">Membrane</keyword>
<dbReference type="EMBL" id="CP036290">
    <property type="protein sequence ID" value="QDU85499.1"/>
    <property type="molecule type" value="Genomic_DNA"/>
</dbReference>
<evidence type="ECO:0000256" key="15">
    <source>
        <dbReference type="RuleBase" id="RU003651"/>
    </source>
</evidence>
<dbReference type="InterPro" id="IPR003959">
    <property type="entry name" value="ATPase_AAA_core"/>
</dbReference>
<comment type="similarity">
    <text evidence="13 14">In the central section; belongs to the AAA ATPase family.</text>
</comment>
<feature type="compositionally biased region" description="Pro residues" evidence="16">
    <location>
        <begin position="781"/>
        <end position="794"/>
    </location>
</feature>
<dbReference type="Gene3D" id="1.10.8.60">
    <property type="match status" value="1"/>
</dbReference>
<evidence type="ECO:0000313" key="19">
    <source>
        <dbReference type="Proteomes" id="UP000319342"/>
    </source>
</evidence>
<dbReference type="InterPro" id="IPR000642">
    <property type="entry name" value="Peptidase_M41"/>
</dbReference>
<dbReference type="Proteomes" id="UP000319342">
    <property type="component" value="Chromosome"/>
</dbReference>
<dbReference type="HAMAP" id="MF_01458">
    <property type="entry name" value="FtsH"/>
    <property type="match status" value="1"/>
</dbReference>
<feature type="transmembrane region" description="Helical" evidence="14">
    <location>
        <begin position="274"/>
        <end position="295"/>
    </location>
</feature>
<evidence type="ECO:0000256" key="13">
    <source>
        <dbReference type="ARBA" id="ARBA00061570"/>
    </source>
</evidence>
<protein>
    <recommendedName>
        <fullName evidence="14">ATP-dependent zinc metalloprotease FtsH</fullName>
        <ecNumber evidence="14">3.4.24.-</ecNumber>
    </recommendedName>
</protein>
<dbReference type="InterPro" id="IPR003593">
    <property type="entry name" value="AAA+_ATPase"/>
</dbReference>
<dbReference type="OrthoDB" id="9809379at2"/>
<feature type="transmembrane region" description="Helical" evidence="14">
    <location>
        <begin position="21"/>
        <end position="40"/>
    </location>
</feature>
<dbReference type="GO" id="GO:0004176">
    <property type="term" value="F:ATP-dependent peptidase activity"/>
    <property type="evidence" value="ECO:0007669"/>
    <property type="project" value="InterPro"/>
</dbReference>
<evidence type="ECO:0000256" key="4">
    <source>
        <dbReference type="ARBA" id="ARBA00022692"/>
    </source>
</evidence>
<evidence type="ECO:0000256" key="8">
    <source>
        <dbReference type="ARBA" id="ARBA00022833"/>
    </source>
</evidence>
<feature type="compositionally biased region" description="Low complexity" evidence="16">
    <location>
        <begin position="809"/>
        <end position="820"/>
    </location>
</feature>
<name>A0A518D219_9BACT</name>
<dbReference type="GO" id="GO:0005886">
    <property type="term" value="C:plasma membrane"/>
    <property type="evidence" value="ECO:0007669"/>
    <property type="project" value="UniProtKB-SubCell"/>
</dbReference>
<dbReference type="GO" id="GO:0005524">
    <property type="term" value="F:ATP binding"/>
    <property type="evidence" value="ECO:0007669"/>
    <property type="project" value="UniProtKB-UniRule"/>
</dbReference>
<keyword evidence="9 14" id="KW-0067">ATP-binding</keyword>
<accession>A0A518D219</accession>
<dbReference type="GO" id="GO:0004222">
    <property type="term" value="F:metalloendopeptidase activity"/>
    <property type="evidence" value="ECO:0007669"/>
    <property type="project" value="InterPro"/>
</dbReference>
<dbReference type="GO" id="GO:0030163">
    <property type="term" value="P:protein catabolic process"/>
    <property type="evidence" value="ECO:0007669"/>
    <property type="project" value="UniProtKB-UniRule"/>
</dbReference>
<dbReference type="GO" id="GO:0006508">
    <property type="term" value="P:proteolysis"/>
    <property type="evidence" value="ECO:0007669"/>
    <property type="project" value="UniProtKB-KW"/>
</dbReference>
<gene>
    <name evidence="14 18" type="primary">ftsH</name>
    <name evidence="18" type="ORF">Pla163_26300</name>
</gene>
<feature type="binding site" evidence="14">
    <location>
        <position position="596"/>
    </location>
    <ligand>
        <name>Zn(2+)</name>
        <dbReference type="ChEBI" id="CHEBI:29105"/>
        <note>catalytic</note>
    </ligand>
</feature>
<dbReference type="GO" id="GO:0016887">
    <property type="term" value="F:ATP hydrolysis activity"/>
    <property type="evidence" value="ECO:0007669"/>
    <property type="project" value="UniProtKB-UniRule"/>
</dbReference>
<feature type="region of interest" description="Disordered" evidence="16">
    <location>
        <begin position="766"/>
        <end position="820"/>
    </location>
</feature>
<evidence type="ECO:0000256" key="2">
    <source>
        <dbReference type="ARBA" id="ARBA00010044"/>
    </source>
</evidence>
<comment type="subcellular location">
    <subcellularLocation>
        <location evidence="14">Cell membrane</location>
        <topology evidence="14">Multi-pass membrane protein</topology>
        <orientation evidence="14">Cytoplasmic side</orientation>
    </subcellularLocation>
    <subcellularLocation>
        <location evidence="1">Membrane</location>
    </subcellularLocation>
</comment>
<dbReference type="NCBIfam" id="TIGR01241">
    <property type="entry name" value="FtsH_fam"/>
    <property type="match status" value="1"/>
</dbReference>
<dbReference type="PANTHER" id="PTHR23076">
    <property type="entry name" value="METALLOPROTEASE M41 FTSH"/>
    <property type="match status" value="1"/>
</dbReference>
<dbReference type="InterPro" id="IPR041569">
    <property type="entry name" value="AAA_lid_3"/>
</dbReference>
<keyword evidence="7 14" id="KW-0378">Hydrolase</keyword>
<dbReference type="AlphaFoldDB" id="A0A518D219"/>
<feature type="region of interest" description="Disordered" evidence="16">
    <location>
        <begin position="145"/>
        <end position="188"/>
    </location>
</feature>
<comment type="caution">
    <text evidence="14">Lacks conserved residue(s) required for the propagation of feature annotation.</text>
</comment>
<comment type="subunit">
    <text evidence="14">Homohexamer.</text>
</comment>
<proteinExistence type="inferred from homology"/>
<comment type="cofactor">
    <cofactor evidence="14">
        <name>Zn(2+)</name>
        <dbReference type="ChEBI" id="CHEBI:29105"/>
    </cofactor>
    <text evidence="14">Binds 1 zinc ion per subunit.</text>
</comment>
<keyword evidence="8 14" id="KW-0862">Zinc</keyword>
<dbReference type="SMART" id="SM00382">
    <property type="entry name" value="AAA"/>
    <property type="match status" value="1"/>
</dbReference>
<dbReference type="PANTHER" id="PTHR23076:SF97">
    <property type="entry name" value="ATP-DEPENDENT ZINC METALLOPROTEASE YME1L1"/>
    <property type="match status" value="1"/>
</dbReference>
<comment type="similarity">
    <text evidence="2 14">In the C-terminal section; belongs to the peptidase M41 family.</text>
</comment>
<comment type="function">
    <text evidence="14">Acts as a processive, ATP-dependent zinc metallopeptidase for both cytoplasmic and membrane proteins. Plays a role in the quality control of integral membrane proteins.</text>
</comment>
<evidence type="ECO:0000256" key="6">
    <source>
        <dbReference type="ARBA" id="ARBA00022741"/>
    </source>
</evidence>
<dbReference type="Pfam" id="PF01434">
    <property type="entry name" value="Peptidase_M41"/>
    <property type="match status" value="1"/>
</dbReference>
<dbReference type="Pfam" id="PF00004">
    <property type="entry name" value="AAA"/>
    <property type="match status" value="1"/>
</dbReference>
<dbReference type="SUPFAM" id="SSF52540">
    <property type="entry name" value="P-loop containing nucleoside triphosphate hydrolases"/>
    <property type="match status" value="1"/>
</dbReference>
<feature type="binding site" evidence="14">
    <location>
        <position position="668"/>
    </location>
    <ligand>
        <name>Zn(2+)</name>
        <dbReference type="ChEBI" id="CHEBI:29105"/>
        <note>catalytic</note>
    </ligand>
</feature>
<evidence type="ECO:0000256" key="16">
    <source>
        <dbReference type="SAM" id="MobiDB-lite"/>
    </source>
</evidence>
<evidence type="ECO:0000256" key="1">
    <source>
        <dbReference type="ARBA" id="ARBA00004370"/>
    </source>
</evidence>
<dbReference type="Pfam" id="PF17862">
    <property type="entry name" value="AAA_lid_3"/>
    <property type="match status" value="1"/>
</dbReference>
<evidence type="ECO:0000256" key="10">
    <source>
        <dbReference type="ARBA" id="ARBA00022989"/>
    </source>
</evidence>
<keyword evidence="10 14" id="KW-1133">Transmembrane helix</keyword>
<evidence type="ECO:0000256" key="14">
    <source>
        <dbReference type="HAMAP-Rule" id="MF_01458"/>
    </source>
</evidence>
<organism evidence="18 19">
    <name type="scientific">Rohdeia mirabilis</name>
    <dbReference type="NCBI Taxonomy" id="2528008"/>
    <lineage>
        <taxon>Bacteria</taxon>
        <taxon>Pseudomonadati</taxon>
        <taxon>Planctomycetota</taxon>
        <taxon>Planctomycetia</taxon>
        <taxon>Planctomycetia incertae sedis</taxon>
        <taxon>Rohdeia</taxon>
    </lineage>
</organism>
<keyword evidence="4 14" id="KW-0812">Transmembrane</keyword>
<dbReference type="PROSITE" id="PS00674">
    <property type="entry name" value="AAA"/>
    <property type="match status" value="1"/>
</dbReference>
<dbReference type="Gene3D" id="1.20.58.760">
    <property type="entry name" value="Peptidase M41"/>
    <property type="match status" value="1"/>
</dbReference>
<dbReference type="InterPro" id="IPR027417">
    <property type="entry name" value="P-loop_NTPase"/>
</dbReference>
<reference evidence="18 19" key="1">
    <citation type="submission" date="2019-02" db="EMBL/GenBank/DDBJ databases">
        <title>Deep-cultivation of Planctomycetes and their phenomic and genomic characterization uncovers novel biology.</title>
        <authorList>
            <person name="Wiegand S."/>
            <person name="Jogler M."/>
            <person name="Boedeker C."/>
            <person name="Pinto D."/>
            <person name="Vollmers J."/>
            <person name="Rivas-Marin E."/>
            <person name="Kohn T."/>
            <person name="Peeters S.H."/>
            <person name="Heuer A."/>
            <person name="Rast P."/>
            <person name="Oberbeckmann S."/>
            <person name="Bunk B."/>
            <person name="Jeske O."/>
            <person name="Meyerdierks A."/>
            <person name="Storesund J.E."/>
            <person name="Kallscheuer N."/>
            <person name="Luecker S."/>
            <person name="Lage O.M."/>
            <person name="Pohl T."/>
            <person name="Merkel B.J."/>
            <person name="Hornburger P."/>
            <person name="Mueller R.-W."/>
            <person name="Bruemmer F."/>
            <person name="Labrenz M."/>
            <person name="Spormann A.M."/>
            <person name="Op den Camp H."/>
            <person name="Overmann J."/>
            <person name="Amann R."/>
            <person name="Jetten M.S.M."/>
            <person name="Mascher T."/>
            <person name="Medema M.H."/>
            <person name="Devos D.P."/>
            <person name="Kaster A.-K."/>
            <person name="Ovreas L."/>
            <person name="Rohde M."/>
            <person name="Galperin M.Y."/>
            <person name="Jogler C."/>
        </authorList>
    </citation>
    <scope>NUCLEOTIDE SEQUENCE [LARGE SCALE GENOMIC DNA]</scope>
    <source>
        <strain evidence="18 19">Pla163</strain>
    </source>
</reference>
<dbReference type="GO" id="GO:0008270">
    <property type="term" value="F:zinc ion binding"/>
    <property type="evidence" value="ECO:0007669"/>
    <property type="project" value="UniProtKB-UniRule"/>
</dbReference>
<dbReference type="RefSeq" id="WP_145188965.1">
    <property type="nucleotide sequence ID" value="NZ_CP036290.1"/>
</dbReference>
<dbReference type="EC" id="3.4.24.-" evidence="14"/>
<sequence length="820" mass="89857">MNDVKKSEPERTRQSRSFGSFLLFLFVLVIVLVVFGGGSVNKPDELTQDEYLFALYAGRVESQEFQIEADHASSIEGSYRKSRGAEPRRFTTRFSDIAAREDTLRELKARTYVDVSPLELETAVDGGYYRPLEVVAVSTLRAYEPATTGPAKDDRKESDARTDDLETRDDAPVTDSDGDGGVVERGGASADRHIDRADHLYVHVLARSSNEWTGAGDAPFPLRSTSGSLWLAVDGRRLDDLATLENTLAAAGATIERHTFDLTGGTSAAKISNMWGNFAFLFLPWLVIFAVLFFFMRQLRGQGGAGGVMNFGRSRAQMYTKENRTNVTFDDIAGAAEAKSEVREIVEFLKNPGKFQRIGGRIPRGVLLNGPPGCGKTLLAKAIAGEAEVPFFSISGSDFVEMFVGVGASRVRDLFKQARDNSPCIIFLDEIDAVGRRRGSGMGGGHDEREQTLNAILVEMDGFGTDEGIIVVAATNRPDVLDPALLRPGRFDREVTIDLPDKDDRRAILEVHLRRVRTDDNVDAEVLARSTPSYSGAELAAIINEAAIMAVLAKRDAITMDDLEEARDKVRYGRQKESRKIAEEDLEITAYHEAGHAVLAALLPETDPPHKVTIIPRGQALGVTMVLPEKESYHTQRRRLLSRLAMMFGGRIAEQEFCGDISAGAYDDIRRATDLARSMVTEYGMSDTIGPINYAERQGSDFLGTEIGRQVFHSEETSQAIDREVRRILEEAYAQAEEVIRANRAPLEECARALLKYETITGDDVRRMVGGESHTTLRPDAPTPPPAPTGPPAGEPQRRSVETDGGGLDDLPGTPGLSPA</sequence>
<evidence type="ECO:0000256" key="12">
    <source>
        <dbReference type="ARBA" id="ARBA00023136"/>
    </source>
</evidence>
<feature type="active site" evidence="14">
    <location>
        <position position="593"/>
    </location>
</feature>